<dbReference type="GeneID" id="108045829"/>
<dbReference type="OrthoDB" id="7883851at2759"/>
<feature type="compositionally biased region" description="Polar residues" evidence="1">
    <location>
        <begin position="216"/>
        <end position="232"/>
    </location>
</feature>
<feature type="region of interest" description="Disordered" evidence="1">
    <location>
        <begin position="105"/>
        <end position="300"/>
    </location>
</feature>
<sequence>MPSSLKNMFPDDFDVEPFNPFNVGPPNSGARSEFKIPTCVTYPPPVFVAKSEYSQKAIGSPSKDSLARDSKLKLGKSKRGEVAISKAINEEMAVAKMQASAIHEKDRIGAGGVSKVKLSQDSQSKEAVAKESLRTLMPVRSCRQASGDANISSSDLSVASNNSATTPSMASISTKASKISQSGSTVTNSSSSNTKLPPKSILKSPKPLEPAKIKSRVSQKPSETIPINTASERSLKSQKSDSGSKRSSAKLSVAGMQDFQKDEPNPSDLSSKNAKDVPSITQMKPKTNMSSVLPESKDGPSYIQSETALSYRQSLNQQAAEMAGRLNAGNENFRRYNSVARNHSIAVPQKLSNGDRMTFWFSDAVLS</sequence>
<feature type="compositionally biased region" description="Polar residues" evidence="1">
    <location>
        <begin position="279"/>
        <end position="293"/>
    </location>
</feature>
<accession>A0A6P4ERK1</accession>
<dbReference type="EnsemblMetazoa" id="XM_017125263.1">
    <property type="protein sequence ID" value="XP_016980752.1"/>
    <property type="gene ID" value="LOC108045829"/>
</dbReference>
<reference evidence="4" key="2">
    <citation type="submission" date="2025-04" db="UniProtKB">
        <authorList>
            <consortium name="RefSeq"/>
        </authorList>
    </citation>
    <scope>IDENTIFICATION</scope>
</reference>
<gene>
    <name evidence="4" type="primary">LOC108045829</name>
    <name evidence="2" type="synonym">108045829</name>
</gene>
<organism evidence="4">
    <name type="scientific">Drosophila rhopaloa</name>
    <name type="common">Fruit fly</name>
    <dbReference type="NCBI Taxonomy" id="1041015"/>
    <lineage>
        <taxon>Eukaryota</taxon>
        <taxon>Metazoa</taxon>
        <taxon>Ecdysozoa</taxon>
        <taxon>Arthropoda</taxon>
        <taxon>Hexapoda</taxon>
        <taxon>Insecta</taxon>
        <taxon>Pterygota</taxon>
        <taxon>Neoptera</taxon>
        <taxon>Endopterygota</taxon>
        <taxon>Diptera</taxon>
        <taxon>Brachycera</taxon>
        <taxon>Muscomorpha</taxon>
        <taxon>Ephydroidea</taxon>
        <taxon>Drosophilidae</taxon>
        <taxon>Drosophila</taxon>
        <taxon>Sophophora</taxon>
    </lineage>
</organism>
<protein>
    <submittedName>
        <fullName evidence="4">Uncharacterized protein LOC108045829</fullName>
    </submittedName>
</protein>
<reference evidence="2" key="3">
    <citation type="submission" date="2025-05" db="UniProtKB">
        <authorList>
            <consortium name="EnsemblMetazoa"/>
        </authorList>
    </citation>
    <scope>IDENTIFICATION</scope>
</reference>
<reference evidence="3" key="1">
    <citation type="journal article" date="2021" name="Elife">
        <title>Highly contiguous assemblies of 101 drosophilid genomes.</title>
        <authorList>
            <person name="Kim B.Y."/>
            <person name="Wang J.R."/>
            <person name="Miller D.E."/>
            <person name="Barmina O."/>
            <person name="Delaney E."/>
            <person name="Thompson A."/>
            <person name="Comeault A.A."/>
            <person name="Peede D."/>
            <person name="D'Agostino E.R."/>
            <person name="Pelaez J."/>
            <person name="Aguilar J.M."/>
            <person name="Haji D."/>
            <person name="Matsunaga T."/>
            <person name="Armstrong E.E."/>
            <person name="Zych M."/>
            <person name="Ogawa Y."/>
            <person name="Stamenkovic-Radak M."/>
            <person name="Jelic M."/>
            <person name="Veselinovic M.S."/>
            <person name="Tanaskovic M."/>
            <person name="Eric P."/>
            <person name="Gao J.J."/>
            <person name="Katoh T.K."/>
            <person name="Toda M.J."/>
            <person name="Watabe H."/>
            <person name="Watada M."/>
            <person name="Davis J.S."/>
            <person name="Moyle L.C."/>
            <person name="Manoli G."/>
            <person name="Bertolini E."/>
            <person name="Kostal V."/>
            <person name="Hawley R.S."/>
            <person name="Takahashi A."/>
            <person name="Jones C.D."/>
            <person name="Price D.K."/>
            <person name="Whiteman N."/>
            <person name="Kopp A."/>
            <person name="Matute D.R."/>
            <person name="Petrov D.A."/>
        </authorList>
    </citation>
    <scope>NUCLEOTIDE SEQUENCE [LARGE SCALE GENOMIC DNA]</scope>
</reference>
<keyword evidence="3" id="KW-1185">Reference proteome</keyword>
<feature type="compositionally biased region" description="Polar residues" evidence="1">
    <location>
        <begin position="165"/>
        <end position="179"/>
    </location>
</feature>
<feature type="compositionally biased region" description="Low complexity" evidence="1">
    <location>
        <begin position="180"/>
        <end position="205"/>
    </location>
</feature>
<dbReference type="RefSeq" id="XP_016980752.1">
    <property type="nucleotide sequence ID" value="XM_017125263.1"/>
</dbReference>
<dbReference type="Proteomes" id="UP001652680">
    <property type="component" value="Unassembled WGS sequence"/>
</dbReference>
<feature type="compositionally biased region" description="Basic and acidic residues" evidence="1">
    <location>
        <begin position="233"/>
        <end position="244"/>
    </location>
</feature>
<evidence type="ECO:0000313" key="3">
    <source>
        <dbReference type="Proteomes" id="UP001652680"/>
    </source>
</evidence>
<feature type="compositionally biased region" description="Low complexity" evidence="1">
    <location>
        <begin position="149"/>
        <end position="164"/>
    </location>
</feature>
<evidence type="ECO:0000313" key="2">
    <source>
        <dbReference type="EnsemblMetazoa" id="XP_016980752.1"/>
    </source>
</evidence>
<name>A0A6P4ERK1_DRORH</name>
<evidence type="ECO:0000313" key="4">
    <source>
        <dbReference type="RefSeq" id="XP_016980752.1"/>
    </source>
</evidence>
<evidence type="ECO:0000256" key="1">
    <source>
        <dbReference type="SAM" id="MobiDB-lite"/>
    </source>
</evidence>
<dbReference type="AlphaFoldDB" id="A0A6P4ERK1"/>
<feature type="compositionally biased region" description="Basic and acidic residues" evidence="1">
    <location>
        <begin position="123"/>
        <end position="133"/>
    </location>
</feature>
<proteinExistence type="predicted"/>